<evidence type="ECO:0000256" key="2">
    <source>
        <dbReference type="ARBA" id="ARBA00022679"/>
    </source>
</evidence>
<evidence type="ECO:0000313" key="5">
    <source>
        <dbReference type="EMBL" id="PID57809.1"/>
    </source>
</evidence>
<dbReference type="Pfam" id="PF10672">
    <property type="entry name" value="Methyltrans_SAM"/>
    <property type="match status" value="1"/>
</dbReference>
<keyword evidence="1" id="KW-0489">Methyltransferase</keyword>
<keyword evidence="3" id="KW-0949">S-adenosyl-L-methionine</keyword>
<keyword evidence="2" id="KW-0808">Transferase</keyword>
<name>A0A2G6E6U9_9BACT</name>
<feature type="domain" description="S-adenosylmethionine-dependent methyltransferase" evidence="4">
    <location>
        <begin position="106"/>
        <end position="306"/>
    </location>
</feature>
<evidence type="ECO:0000256" key="1">
    <source>
        <dbReference type="ARBA" id="ARBA00022603"/>
    </source>
</evidence>
<comment type="caution">
    <text evidence="5">The sequence shown here is derived from an EMBL/GenBank/DDBJ whole genome shotgun (WGS) entry which is preliminary data.</text>
</comment>
<dbReference type="InterPro" id="IPR029063">
    <property type="entry name" value="SAM-dependent_MTases_sf"/>
</dbReference>
<evidence type="ECO:0000259" key="4">
    <source>
        <dbReference type="Pfam" id="PF10672"/>
    </source>
</evidence>
<dbReference type="PANTHER" id="PTHR43042:SF3">
    <property type="entry name" value="RIBOSOMAL RNA LARGE SUBUNIT METHYLTRANSFERASE YWBD-RELATED"/>
    <property type="match status" value="1"/>
</dbReference>
<dbReference type="GO" id="GO:0008168">
    <property type="term" value="F:methyltransferase activity"/>
    <property type="evidence" value="ECO:0007669"/>
    <property type="project" value="UniProtKB-KW"/>
</dbReference>
<dbReference type="InterPro" id="IPR019614">
    <property type="entry name" value="SAM-dep_methyl-trfase"/>
</dbReference>
<dbReference type="Gene3D" id="3.40.50.150">
    <property type="entry name" value="Vaccinia Virus protein VP39"/>
    <property type="match status" value="1"/>
</dbReference>
<dbReference type="Proteomes" id="UP000229740">
    <property type="component" value="Unassembled WGS sequence"/>
</dbReference>
<dbReference type="AlphaFoldDB" id="A0A2G6E6U9"/>
<dbReference type="SUPFAM" id="SSF53335">
    <property type="entry name" value="S-adenosyl-L-methionine-dependent methyltransferases"/>
    <property type="match status" value="1"/>
</dbReference>
<accession>A0A2G6E6U9</accession>
<sequence length="320" mass="36030">MLREAAAACERRLEILSGVSDAFRCIHRGELQGRPLAIDRFGAWLCVTGFDENLPSKQLQESISPVLEYFHERLGCQGGIIRTHQQDPHRRTLFADVISWGKKAPERFFVREYDLQFEVALNGSQHAGLFLDQRDSRRKIARMSRGRRVANLFAFSCAFSVVAAQAGAEVVFSVDLAAGALERGKRNFAQNGLTGTGRGKFIKENVQKWLSRQVRKKSVSPASFKAWDLVICDPPVFSSSGKKGSFSVEKAWPGLADRIREILSNDGIALFCNNHRNGSEAYYRSELEKRFSSVTRLPQPPDFPEFTGSLPHVRTYWCEV</sequence>
<dbReference type="CDD" id="cd02440">
    <property type="entry name" value="AdoMet_MTases"/>
    <property type="match status" value="1"/>
</dbReference>
<evidence type="ECO:0000256" key="3">
    <source>
        <dbReference type="ARBA" id="ARBA00022691"/>
    </source>
</evidence>
<proteinExistence type="predicted"/>
<organism evidence="5 6">
    <name type="scientific">candidate division KSB3 bacterium</name>
    <dbReference type="NCBI Taxonomy" id="2044937"/>
    <lineage>
        <taxon>Bacteria</taxon>
        <taxon>candidate division KSB3</taxon>
    </lineage>
</organism>
<dbReference type="PANTHER" id="PTHR43042">
    <property type="entry name" value="SAM-DEPENDENT METHYLTRANSFERASE"/>
    <property type="match status" value="1"/>
</dbReference>
<dbReference type="EMBL" id="PDPS01000025">
    <property type="protein sequence ID" value="PID57809.1"/>
    <property type="molecule type" value="Genomic_DNA"/>
</dbReference>
<dbReference type="GO" id="GO:0032259">
    <property type="term" value="P:methylation"/>
    <property type="evidence" value="ECO:0007669"/>
    <property type="project" value="UniProtKB-KW"/>
</dbReference>
<reference evidence="5 6" key="1">
    <citation type="submission" date="2017-10" db="EMBL/GenBank/DDBJ databases">
        <title>Novel microbial diversity and functional potential in the marine mammal oral microbiome.</title>
        <authorList>
            <person name="Dudek N.K."/>
            <person name="Sun C.L."/>
            <person name="Burstein D."/>
            <person name="Kantor R.S."/>
            <person name="Aliaga Goltsman D.S."/>
            <person name="Bik E.M."/>
            <person name="Thomas B.C."/>
            <person name="Banfield J.F."/>
            <person name="Relman D.A."/>
        </authorList>
    </citation>
    <scope>NUCLEOTIDE SEQUENCE [LARGE SCALE GENOMIC DNA]</scope>
    <source>
        <strain evidence="5">DOLZORAL124_49_17</strain>
    </source>
</reference>
<protein>
    <recommendedName>
        <fullName evidence="4">S-adenosylmethionine-dependent methyltransferase domain-containing protein</fullName>
    </recommendedName>
</protein>
<evidence type="ECO:0000313" key="6">
    <source>
        <dbReference type="Proteomes" id="UP000229740"/>
    </source>
</evidence>
<gene>
    <name evidence="5" type="ORF">CSB45_06195</name>
</gene>